<dbReference type="InterPro" id="IPR036390">
    <property type="entry name" value="WH_DNA-bd_sf"/>
</dbReference>
<name>A0A2U9NPK8_9STRA</name>
<protein>
    <recommendedName>
        <fullName evidence="3">Probable RuBisCO transcriptional regulator</fullName>
    </recommendedName>
</protein>
<keyword evidence="6" id="KW-0804">Transcription</keyword>
<dbReference type="GO" id="GO:0000976">
    <property type="term" value="F:transcription cis-regulatory region binding"/>
    <property type="evidence" value="ECO:0007669"/>
    <property type="project" value="TreeGrafter"/>
</dbReference>
<comment type="similarity">
    <text evidence="2">Belongs to the LysR transcriptional regulatory family.</text>
</comment>
<evidence type="ECO:0000256" key="5">
    <source>
        <dbReference type="ARBA" id="ARBA00023125"/>
    </source>
</evidence>
<keyword evidence="8" id="KW-0150">Chloroplast</keyword>
<geneLocation type="chloroplast" evidence="8"/>
<evidence type="ECO:0000256" key="1">
    <source>
        <dbReference type="ARBA" id="ARBA00003782"/>
    </source>
</evidence>
<reference evidence="8" key="1">
    <citation type="journal article" date="2018" name="Adv. Bot. Res.">
        <title>Evolution of the Plastid Genomes in Diatoms.</title>
        <authorList>
            <person name="Yu M."/>
            <person name="Ashworth M.P."/>
            <person name="Hajrah N.H."/>
            <person name="Khiyami M.A."/>
            <person name="Sabir M.J."/>
            <person name="Alhebshi A.M."/>
            <person name="Al-Malki A.L."/>
            <person name="Sabir J.S.M."/>
            <person name="Theriot E.C."/>
            <person name="Jansen R.K."/>
        </authorList>
    </citation>
    <scope>NUCLEOTIDE SEQUENCE</scope>
</reference>
<gene>
    <name evidence="8" type="primary">rbcR</name>
</gene>
<dbReference type="EMBL" id="MG755797">
    <property type="protein sequence ID" value="AWT39001.1"/>
    <property type="molecule type" value="Genomic_DNA"/>
</dbReference>
<dbReference type="InterPro" id="IPR005119">
    <property type="entry name" value="LysR_subst-bd"/>
</dbReference>
<evidence type="ECO:0000259" key="7">
    <source>
        <dbReference type="PROSITE" id="PS50931"/>
    </source>
</evidence>
<dbReference type="PRINTS" id="PR00039">
    <property type="entry name" value="HTHLYSR"/>
</dbReference>
<dbReference type="Gene3D" id="1.10.10.10">
    <property type="entry name" value="Winged helix-like DNA-binding domain superfamily/Winged helix DNA-binding domain"/>
    <property type="match status" value="1"/>
</dbReference>
<dbReference type="CDD" id="cd08420">
    <property type="entry name" value="PBP2_CysL_like"/>
    <property type="match status" value="1"/>
</dbReference>
<proteinExistence type="inferred from homology"/>
<dbReference type="PANTHER" id="PTHR30126">
    <property type="entry name" value="HTH-TYPE TRANSCRIPTIONAL REGULATOR"/>
    <property type="match status" value="1"/>
</dbReference>
<dbReference type="InterPro" id="IPR011991">
    <property type="entry name" value="ArsR-like_HTH"/>
</dbReference>
<evidence type="ECO:0000256" key="4">
    <source>
        <dbReference type="ARBA" id="ARBA00023015"/>
    </source>
</evidence>
<evidence type="ECO:0000256" key="3">
    <source>
        <dbReference type="ARBA" id="ARBA00018907"/>
    </source>
</evidence>
<evidence type="ECO:0000256" key="2">
    <source>
        <dbReference type="ARBA" id="ARBA00009437"/>
    </source>
</evidence>
<evidence type="ECO:0000256" key="6">
    <source>
        <dbReference type="ARBA" id="ARBA00023163"/>
    </source>
</evidence>
<accession>A0A2U9NPK8</accession>
<dbReference type="GO" id="GO:0003700">
    <property type="term" value="F:DNA-binding transcription factor activity"/>
    <property type="evidence" value="ECO:0007669"/>
    <property type="project" value="InterPro"/>
</dbReference>
<dbReference type="SUPFAM" id="SSF46785">
    <property type="entry name" value="Winged helix' DNA-binding domain"/>
    <property type="match status" value="1"/>
</dbReference>
<feature type="domain" description="HTH lysR-type" evidence="7">
    <location>
        <begin position="5"/>
        <end position="62"/>
    </location>
</feature>
<sequence length="310" mass="34945">MILPFTLQQLRILKAIASEKSFTQAAEILFVSQPSLSKQIKTLENRLGILLLNRENNKISLTEAGKVFLQYAERILALCEESCRALNDLKDGERGNLTVGASQTIGTYLMPRVLALFAQNYPQINLKVQVDSTRVIAKNVSDRIIDIAVVGGDVPSELKKNLEVESFVEDELTLIIPKSHPFAIKKKKKINKDDLYHLNFITLNSNSTIRKFIDNILMQNNIETKQFNIVMQLNSIEAIKTAVSLGLGAAFVSSSSIEKEIELKTVEIITIENIKITRTLSIITNPECYRSKALEFFYNELWILKNSTKP</sequence>
<dbReference type="Gene3D" id="3.40.190.290">
    <property type="match status" value="1"/>
</dbReference>
<dbReference type="Pfam" id="PF03466">
    <property type="entry name" value="LysR_substrate"/>
    <property type="match status" value="1"/>
</dbReference>
<dbReference type="Pfam" id="PF00126">
    <property type="entry name" value="HTH_1"/>
    <property type="match status" value="1"/>
</dbReference>
<dbReference type="EMBL" id="MG755797">
    <property type="protein sequence ID" value="AWT39054.1"/>
    <property type="molecule type" value="Genomic_DNA"/>
</dbReference>
<dbReference type="SUPFAM" id="SSF53850">
    <property type="entry name" value="Periplasmic binding protein-like II"/>
    <property type="match status" value="1"/>
</dbReference>
<dbReference type="FunFam" id="1.10.10.10:FF:000001">
    <property type="entry name" value="LysR family transcriptional regulator"/>
    <property type="match status" value="1"/>
</dbReference>
<keyword evidence="4" id="KW-0805">Transcription regulation</keyword>
<evidence type="ECO:0000313" key="8">
    <source>
        <dbReference type="EMBL" id="AWT39054.1"/>
    </source>
</evidence>
<dbReference type="PROSITE" id="PS50931">
    <property type="entry name" value="HTH_LYSR"/>
    <property type="match status" value="1"/>
</dbReference>
<keyword evidence="8" id="KW-0934">Plastid</keyword>
<dbReference type="InterPro" id="IPR000847">
    <property type="entry name" value="LysR_HTH_N"/>
</dbReference>
<dbReference type="InterPro" id="IPR036388">
    <property type="entry name" value="WH-like_DNA-bd_sf"/>
</dbReference>
<dbReference type="PANTHER" id="PTHR30126:SF39">
    <property type="entry name" value="HTH-TYPE TRANSCRIPTIONAL REGULATOR CYSL"/>
    <property type="match status" value="1"/>
</dbReference>
<keyword evidence="5" id="KW-0238">DNA-binding</keyword>
<dbReference type="CDD" id="cd00090">
    <property type="entry name" value="HTH_ARSR"/>
    <property type="match status" value="1"/>
</dbReference>
<dbReference type="AlphaFoldDB" id="A0A2U9NPK8"/>
<organism evidence="8">
    <name type="scientific">Eunotogramma sp</name>
    <dbReference type="NCBI Taxonomy" id="2219035"/>
    <lineage>
        <taxon>Eukaryota</taxon>
        <taxon>Sar</taxon>
        <taxon>Stramenopiles</taxon>
        <taxon>Ochrophyta</taxon>
        <taxon>Bacillariophyta</taxon>
        <taxon>Mediophyceae</taxon>
        <taxon>Biddulphiophycidae</taxon>
        <taxon>Anaulales</taxon>
        <taxon>Anaulaceae</taxon>
        <taxon>Eunotogramma</taxon>
    </lineage>
</organism>
<comment type="function">
    <text evidence="1">Trans-acting transcriptional regulator of RuBisCO genes (rbcL and rbcS) expression.</text>
</comment>